<sequence>MNKSSTFRCGHRLELKLVMTWTPSAWRRRHASGPGVGGDIPCVGDTGTVVEGGGLELMPGIVDGLSREVRTSPMEVMRLGGQWGRCHGGGGADVVGEGSTTGS</sequence>
<name>A0AAV1SRQ8_9ROSI</name>
<protein>
    <submittedName>
        <fullName evidence="1">Uncharacterized protein</fullName>
    </submittedName>
</protein>
<dbReference type="EMBL" id="CAWUPB010001197">
    <property type="protein sequence ID" value="CAK7356289.1"/>
    <property type="molecule type" value="Genomic_DNA"/>
</dbReference>
<accession>A0AAV1SRQ8</accession>
<reference evidence="1 2" key="1">
    <citation type="submission" date="2024-01" db="EMBL/GenBank/DDBJ databases">
        <authorList>
            <person name="Waweru B."/>
        </authorList>
    </citation>
    <scope>NUCLEOTIDE SEQUENCE [LARGE SCALE GENOMIC DNA]</scope>
</reference>
<keyword evidence="2" id="KW-1185">Reference proteome</keyword>
<proteinExistence type="predicted"/>
<gene>
    <name evidence="1" type="ORF">DCAF_LOCUS26560</name>
</gene>
<organism evidence="1 2">
    <name type="scientific">Dovyalis caffra</name>
    <dbReference type="NCBI Taxonomy" id="77055"/>
    <lineage>
        <taxon>Eukaryota</taxon>
        <taxon>Viridiplantae</taxon>
        <taxon>Streptophyta</taxon>
        <taxon>Embryophyta</taxon>
        <taxon>Tracheophyta</taxon>
        <taxon>Spermatophyta</taxon>
        <taxon>Magnoliopsida</taxon>
        <taxon>eudicotyledons</taxon>
        <taxon>Gunneridae</taxon>
        <taxon>Pentapetalae</taxon>
        <taxon>rosids</taxon>
        <taxon>fabids</taxon>
        <taxon>Malpighiales</taxon>
        <taxon>Salicaceae</taxon>
        <taxon>Flacourtieae</taxon>
        <taxon>Dovyalis</taxon>
    </lineage>
</organism>
<evidence type="ECO:0000313" key="2">
    <source>
        <dbReference type="Proteomes" id="UP001314170"/>
    </source>
</evidence>
<comment type="caution">
    <text evidence="1">The sequence shown here is derived from an EMBL/GenBank/DDBJ whole genome shotgun (WGS) entry which is preliminary data.</text>
</comment>
<dbReference type="AlphaFoldDB" id="A0AAV1SRQ8"/>
<dbReference type="Proteomes" id="UP001314170">
    <property type="component" value="Unassembled WGS sequence"/>
</dbReference>
<evidence type="ECO:0000313" key="1">
    <source>
        <dbReference type="EMBL" id="CAK7356289.1"/>
    </source>
</evidence>